<evidence type="ECO:0000256" key="4">
    <source>
        <dbReference type="ARBA" id="ARBA00022833"/>
    </source>
</evidence>
<gene>
    <name evidence="9" type="ORF">MYCFIDRAFT_81596</name>
</gene>
<dbReference type="OrthoDB" id="6077919at2759"/>
<dbReference type="EMBL" id="KB446558">
    <property type="protein sequence ID" value="EME83570.1"/>
    <property type="molecule type" value="Genomic_DNA"/>
</dbReference>
<dbReference type="SMART" id="SM00355">
    <property type="entry name" value="ZnF_C2H2"/>
    <property type="match status" value="3"/>
</dbReference>
<dbReference type="RefSeq" id="XP_007926015.1">
    <property type="nucleotide sequence ID" value="XM_007927824.1"/>
</dbReference>
<keyword evidence="2" id="KW-0479">Metal-binding</keyword>
<keyword evidence="7" id="KW-0539">Nucleus</keyword>
<proteinExistence type="predicted"/>
<evidence type="ECO:0000259" key="8">
    <source>
        <dbReference type="SMART" id="SM00355"/>
    </source>
</evidence>
<reference evidence="9 10" key="1">
    <citation type="journal article" date="2012" name="PLoS Pathog.">
        <title>Diverse lifestyles and strategies of plant pathogenesis encoded in the genomes of eighteen Dothideomycetes fungi.</title>
        <authorList>
            <person name="Ohm R.A."/>
            <person name="Feau N."/>
            <person name="Henrissat B."/>
            <person name="Schoch C.L."/>
            <person name="Horwitz B.A."/>
            <person name="Barry K.W."/>
            <person name="Condon B.J."/>
            <person name="Copeland A.C."/>
            <person name="Dhillon B."/>
            <person name="Glaser F."/>
            <person name="Hesse C.N."/>
            <person name="Kosti I."/>
            <person name="LaButti K."/>
            <person name="Lindquist E.A."/>
            <person name="Lucas S."/>
            <person name="Salamov A.A."/>
            <person name="Bradshaw R.E."/>
            <person name="Ciuffetti L."/>
            <person name="Hamelin R.C."/>
            <person name="Kema G.H.J."/>
            <person name="Lawrence C."/>
            <person name="Scott J.A."/>
            <person name="Spatafora J.W."/>
            <person name="Turgeon B.G."/>
            <person name="de Wit P.J.G.M."/>
            <person name="Zhong S."/>
            <person name="Goodwin S.B."/>
            <person name="Grigoriev I.V."/>
        </authorList>
    </citation>
    <scope>NUCLEOTIDE SEQUENCE [LARGE SCALE GENOMIC DNA]</scope>
    <source>
        <strain evidence="9 10">CIRAD86</strain>
    </source>
</reference>
<dbReference type="Gene3D" id="3.30.160.60">
    <property type="entry name" value="Classic Zinc Finger"/>
    <property type="match status" value="1"/>
</dbReference>
<dbReference type="InterPro" id="IPR036236">
    <property type="entry name" value="Znf_C2H2_sf"/>
</dbReference>
<evidence type="ECO:0000313" key="9">
    <source>
        <dbReference type="EMBL" id="EME83570.1"/>
    </source>
</evidence>
<evidence type="ECO:0000256" key="1">
    <source>
        <dbReference type="ARBA" id="ARBA00004123"/>
    </source>
</evidence>
<dbReference type="SUPFAM" id="SSF57667">
    <property type="entry name" value="beta-beta-alpha zinc fingers"/>
    <property type="match status" value="1"/>
</dbReference>
<keyword evidence="5" id="KW-0805">Transcription regulation</keyword>
<accession>M2Z153</accession>
<feature type="domain" description="C2H2-type" evidence="8">
    <location>
        <begin position="55"/>
        <end position="77"/>
    </location>
</feature>
<dbReference type="GO" id="GO:0006357">
    <property type="term" value="P:regulation of transcription by RNA polymerase II"/>
    <property type="evidence" value="ECO:0007669"/>
    <property type="project" value="TreeGrafter"/>
</dbReference>
<organism evidence="9 10">
    <name type="scientific">Pseudocercospora fijiensis (strain CIRAD86)</name>
    <name type="common">Black leaf streak disease fungus</name>
    <name type="synonym">Mycosphaerella fijiensis</name>
    <dbReference type="NCBI Taxonomy" id="383855"/>
    <lineage>
        <taxon>Eukaryota</taxon>
        <taxon>Fungi</taxon>
        <taxon>Dikarya</taxon>
        <taxon>Ascomycota</taxon>
        <taxon>Pezizomycotina</taxon>
        <taxon>Dothideomycetes</taxon>
        <taxon>Dothideomycetidae</taxon>
        <taxon>Mycosphaerellales</taxon>
        <taxon>Mycosphaerellaceae</taxon>
        <taxon>Pseudocercospora</taxon>
    </lineage>
</organism>
<name>M2Z153_PSEFD</name>
<keyword evidence="6" id="KW-0804">Transcription</keyword>
<dbReference type="KEGG" id="pfj:MYCFIDRAFT_81596"/>
<dbReference type="GO" id="GO:0008270">
    <property type="term" value="F:zinc ion binding"/>
    <property type="evidence" value="ECO:0007669"/>
    <property type="project" value="UniProtKB-KW"/>
</dbReference>
<comment type="subcellular location">
    <subcellularLocation>
        <location evidence="1">Nucleus</location>
    </subcellularLocation>
</comment>
<dbReference type="InterPro" id="IPR013087">
    <property type="entry name" value="Znf_C2H2_type"/>
</dbReference>
<keyword evidence="10" id="KW-1185">Reference proteome</keyword>
<protein>
    <recommendedName>
        <fullName evidence="8">C2H2-type domain-containing protein</fullName>
    </recommendedName>
</protein>
<evidence type="ECO:0000256" key="6">
    <source>
        <dbReference type="ARBA" id="ARBA00023163"/>
    </source>
</evidence>
<sequence length="166" mass="18570">MDMGDFALTTNESDKVAGYAFATNAPGNLVDYAPDEWFLGRAITPQDTSTNKPQPPCPICDRIPRNASDADRHMRIHTRPFVCQETGCKITRGFASKNDLERHKKSVHLMMPEAGPKAWYMCPVGGFDKCVQLWPRKDNLRVHMRRQHGADGNQDVIVVDLCNGLG</sequence>
<dbReference type="AlphaFoldDB" id="M2Z153"/>
<evidence type="ECO:0000256" key="2">
    <source>
        <dbReference type="ARBA" id="ARBA00022723"/>
    </source>
</evidence>
<dbReference type="PANTHER" id="PTHR46179:SF13">
    <property type="entry name" value="C2H2-TYPE DOMAIN-CONTAINING PROTEIN"/>
    <property type="match status" value="1"/>
</dbReference>
<keyword evidence="4" id="KW-0862">Zinc</keyword>
<dbReference type="GeneID" id="19341844"/>
<dbReference type="GO" id="GO:0005634">
    <property type="term" value="C:nucleus"/>
    <property type="evidence" value="ECO:0007669"/>
    <property type="project" value="UniProtKB-SubCell"/>
</dbReference>
<evidence type="ECO:0000256" key="7">
    <source>
        <dbReference type="ARBA" id="ARBA00023242"/>
    </source>
</evidence>
<evidence type="ECO:0000256" key="3">
    <source>
        <dbReference type="ARBA" id="ARBA00022771"/>
    </source>
</evidence>
<evidence type="ECO:0000256" key="5">
    <source>
        <dbReference type="ARBA" id="ARBA00023015"/>
    </source>
</evidence>
<dbReference type="Proteomes" id="UP000016932">
    <property type="component" value="Unassembled WGS sequence"/>
</dbReference>
<keyword evidence="3" id="KW-0863">Zinc-finger</keyword>
<dbReference type="HOGENOM" id="CLU_1603466_0_0_1"/>
<dbReference type="VEuPathDB" id="FungiDB:MYCFIDRAFT_81596"/>
<dbReference type="PANTHER" id="PTHR46179">
    <property type="entry name" value="ZINC FINGER PROTEIN"/>
    <property type="match status" value="1"/>
</dbReference>
<feature type="domain" description="C2H2-type" evidence="8">
    <location>
        <begin position="120"/>
        <end position="148"/>
    </location>
</feature>
<dbReference type="InterPro" id="IPR051061">
    <property type="entry name" value="Zinc_finger_trans_reg"/>
</dbReference>
<feature type="domain" description="C2H2-type" evidence="8">
    <location>
        <begin position="81"/>
        <end position="108"/>
    </location>
</feature>
<evidence type="ECO:0000313" key="10">
    <source>
        <dbReference type="Proteomes" id="UP000016932"/>
    </source>
</evidence>